<dbReference type="SMART" id="SM00448">
    <property type="entry name" value="REC"/>
    <property type="match status" value="1"/>
</dbReference>
<evidence type="ECO:0000313" key="10">
    <source>
        <dbReference type="EMBL" id="MBP1045998.1"/>
    </source>
</evidence>
<evidence type="ECO:0000313" key="11">
    <source>
        <dbReference type="Proteomes" id="UP000673375"/>
    </source>
</evidence>
<feature type="domain" description="OmpR/PhoB-type" evidence="9">
    <location>
        <begin position="126"/>
        <end position="224"/>
    </location>
</feature>
<dbReference type="Pfam" id="PF00072">
    <property type="entry name" value="Response_reg"/>
    <property type="match status" value="1"/>
</dbReference>
<dbReference type="Gene3D" id="3.40.50.2300">
    <property type="match status" value="1"/>
</dbReference>
<reference evidence="10 11" key="1">
    <citation type="submission" date="2020-12" db="EMBL/GenBank/DDBJ databases">
        <title>Vagococcus allomyrinae sp. nov. and Enterococcus lavae sp. nov., isolated from the larvae of Allomyrina dichotoma.</title>
        <authorList>
            <person name="Lee S.D."/>
        </authorList>
    </citation>
    <scope>NUCLEOTIDE SEQUENCE [LARGE SCALE GENOMIC DNA]</scope>
    <source>
        <strain evidence="10 11">BWM-S5</strain>
    </source>
</reference>
<dbReference type="EMBL" id="JAEDXU010000003">
    <property type="protein sequence ID" value="MBP1045998.1"/>
    <property type="molecule type" value="Genomic_DNA"/>
</dbReference>
<dbReference type="InterPro" id="IPR011006">
    <property type="entry name" value="CheY-like_superfamily"/>
</dbReference>
<evidence type="ECO:0000256" key="4">
    <source>
        <dbReference type="ARBA" id="ARBA00023125"/>
    </source>
</evidence>
<dbReference type="InterPro" id="IPR001867">
    <property type="entry name" value="OmpR/PhoB-type_DNA-bd"/>
</dbReference>
<evidence type="ECO:0000259" key="8">
    <source>
        <dbReference type="PROSITE" id="PS50110"/>
    </source>
</evidence>
<feature type="domain" description="Response regulatory" evidence="8">
    <location>
        <begin position="4"/>
        <end position="116"/>
    </location>
</feature>
<evidence type="ECO:0000256" key="2">
    <source>
        <dbReference type="ARBA" id="ARBA00023012"/>
    </source>
</evidence>
<comment type="caution">
    <text evidence="10">The sequence shown here is derived from an EMBL/GenBank/DDBJ whole genome shotgun (WGS) entry which is preliminary data.</text>
</comment>
<proteinExistence type="predicted"/>
<feature type="DNA-binding region" description="OmpR/PhoB-type" evidence="7">
    <location>
        <begin position="126"/>
        <end position="224"/>
    </location>
</feature>
<dbReference type="SUPFAM" id="SSF52172">
    <property type="entry name" value="CheY-like"/>
    <property type="match status" value="1"/>
</dbReference>
<evidence type="ECO:0000256" key="3">
    <source>
        <dbReference type="ARBA" id="ARBA00023015"/>
    </source>
</evidence>
<dbReference type="Gene3D" id="1.10.10.10">
    <property type="entry name" value="Winged helix-like DNA-binding domain superfamily/Winged helix DNA-binding domain"/>
    <property type="match status" value="1"/>
</dbReference>
<keyword evidence="3" id="KW-0805">Transcription regulation</keyword>
<dbReference type="SMART" id="SM00862">
    <property type="entry name" value="Trans_reg_C"/>
    <property type="match status" value="1"/>
</dbReference>
<dbReference type="PROSITE" id="PS50110">
    <property type="entry name" value="RESPONSE_REGULATORY"/>
    <property type="match status" value="1"/>
</dbReference>
<dbReference type="Proteomes" id="UP000673375">
    <property type="component" value="Unassembled WGS sequence"/>
</dbReference>
<evidence type="ECO:0000259" key="9">
    <source>
        <dbReference type="PROSITE" id="PS51755"/>
    </source>
</evidence>
<feature type="modified residue" description="4-aspartylphosphate" evidence="6">
    <location>
        <position position="52"/>
    </location>
</feature>
<accession>A0ABS4CII8</accession>
<dbReference type="InterPro" id="IPR001789">
    <property type="entry name" value="Sig_transdc_resp-reg_receiver"/>
</dbReference>
<dbReference type="InterPro" id="IPR036388">
    <property type="entry name" value="WH-like_DNA-bd_sf"/>
</dbReference>
<keyword evidence="11" id="KW-1185">Reference proteome</keyword>
<keyword evidence="1 6" id="KW-0597">Phosphoprotein</keyword>
<dbReference type="CDD" id="cd00383">
    <property type="entry name" value="trans_reg_C"/>
    <property type="match status" value="1"/>
</dbReference>
<dbReference type="RefSeq" id="WP_209556825.1">
    <property type="nucleotide sequence ID" value="NZ_JAEDXU010000003.1"/>
</dbReference>
<dbReference type="CDD" id="cd17574">
    <property type="entry name" value="REC_OmpR"/>
    <property type="match status" value="1"/>
</dbReference>
<keyword evidence="5" id="KW-0804">Transcription</keyword>
<dbReference type="Pfam" id="PF00486">
    <property type="entry name" value="Trans_reg_C"/>
    <property type="match status" value="1"/>
</dbReference>
<gene>
    <name evidence="10" type="ORF">I6N96_06865</name>
</gene>
<keyword evidence="2" id="KW-0902">Two-component regulatory system</keyword>
<dbReference type="InterPro" id="IPR039420">
    <property type="entry name" value="WalR-like"/>
</dbReference>
<dbReference type="PROSITE" id="PS51755">
    <property type="entry name" value="OMPR_PHOB"/>
    <property type="match status" value="1"/>
</dbReference>
<sequence>MQKKLLIIDDEKDLLETLKTYFELSDYCVYTAENGTEGLQLLNKKPDLILLDVTMPEMDGISFCKEIREVVHVPIIFLSAKVDQTSRMEGLVAGGDDYLLKPFSLEELALRVAIHLRRENRIQMEESVAYFGELGFFYQRKEIRCSGEAIPLTKTEYEIAAYLSMRKGKVYGKEQIYEHLWGFDKEGNSEIITEHIRRIRTKIKKVYGKEVIQTVWGMGYKWIG</sequence>
<evidence type="ECO:0000256" key="6">
    <source>
        <dbReference type="PROSITE-ProRule" id="PRU00169"/>
    </source>
</evidence>
<keyword evidence="4 7" id="KW-0238">DNA-binding</keyword>
<evidence type="ECO:0000256" key="1">
    <source>
        <dbReference type="ARBA" id="ARBA00022553"/>
    </source>
</evidence>
<dbReference type="PANTHER" id="PTHR48111">
    <property type="entry name" value="REGULATOR OF RPOS"/>
    <property type="match status" value="1"/>
</dbReference>
<name>A0ABS4CII8_9ENTE</name>
<organism evidence="10 11">
    <name type="scientific">Enterococcus larvae</name>
    <dbReference type="NCBI Taxonomy" id="2794352"/>
    <lineage>
        <taxon>Bacteria</taxon>
        <taxon>Bacillati</taxon>
        <taxon>Bacillota</taxon>
        <taxon>Bacilli</taxon>
        <taxon>Lactobacillales</taxon>
        <taxon>Enterococcaceae</taxon>
        <taxon>Enterococcus</taxon>
    </lineage>
</organism>
<protein>
    <submittedName>
        <fullName evidence="10">Response regulator transcription factor</fullName>
    </submittedName>
</protein>
<evidence type="ECO:0000256" key="7">
    <source>
        <dbReference type="PROSITE-ProRule" id="PRU01091"/>
    </source>
</evidence>
<evidence type="ECO:0000256" key="5">
    <source>
        <dbReference type="ARBA" id="ARBA00023163"/>
    </source>
</evidence>
<dbReference type="PANTHER" id="PTHR48111:SF2">
    <property type="entry name" value="RESPONSE REGULATOR SAER"/>
    <property type="match status" value="1"/>
</dbReference>